<organism evidence="7 8">
    <name type="scientific">Cladophialophora chaetospira</name>
    <dbReference type="NCBI Taxonomy" id="386627"/>
    <lineage>
        <taxon>Eukaryota</taxon>
        <taxon>Fungi</taxon>
        <taxon>Dikarya</taxon>
        <taxon>Ascomycota</taxon>
        <taxon>Pezizomycotina</taxon>
        <taxon>Eurotiomycetes</taxon>
        <taxon>Chaetothyriomycetidae</taxon>
        <taxon>Chaetothyriales</taxon>
        <taxon>Herpotrichiellaceae</taxon>
        <taxon>Cladophialophora</taxon>
    </lineage>
</organism>
<evidence type="ECO:0000256" key="3">
    <source>
        <dbReference type="ARBA" id="ARBA00022833"/>
    </source>
</evidence>
<accession>A0AA39CHX2</accession>
<evidence type="ECO:0000256" key="2">
    <source>
        <dbReference type="ARBA" id="ARBA00022723"/>
    </source>
</evidence>
<comment type="caution">
    <text evidence="7">The sequence shown here is derived from an EMBL/GenBank/DDBJ whole genome shotgun (WGS) entry which is preliminary data.</text>
</comment>
<evidence type="ECO:0000313" key="8">
    <source>
        <dbReference type="Proteomes" id="UP001172673"/>
    </source>
</evidence>
<keyword evidence="2" id="KW-0479">Metal-binding</keyword>
<reference evidence="7" key="1">
    <citation type="submission" date="2022-10" db="EMBL/GenBank/DDBJ databases">
        <title>Culturing micro-colonial fungi from biological soil crusts in the Mojave desert and describing Neophaeococcomyces mojavensis, and introducing the new genera and species Taxawa tesnikishii.</title>
        <authorList>
            <person name="Kurbessoian T."/>
            <person name="Stajich J.E."/>
        </authorList>
    </citation>
    <scope>NUCLEOTIDE SEQUENCE</scope>
    <source>
        <strain evidence="7">TK_41</strain>
    </source>
</reference>
<dbReference type="Gene3D" id="3.90.1590.10">
    <property type="entry name" value="glutathione-dependent formaldehyde- activating enzyme (gfa)"/>
    <property type="match status" value="1"/>
</dbReference>
<dbReference type="GO" id="GO:0046872">
    <property type="term" value="F:metal ion binding"/>
    <property type="evidence" value="ECO:0007669"/>
    <property type="project" value="UniProtKB-KW"/>
</dbReference>
<evidence type="ECO:0000313" key="7">
    <source>
        <dbReference type="EMBL" id="KAJ9608651.1"/>
    </source>
</evidence>
<dbReference type="PANTHER" id="PTHR33337:SF30">
    <property type="entry name" value="DUF636 DOMAIN PROTEIN (AFU_ORTHOLOGUE AFUA_1G03180)"/>
    <property type="match status" value="1"/>
</dbReference>
<dbReference type="SUPFAM" id="SSF51316">
    <property type="entry name" value="Mss4-like"/>
    <property type="match status" value="1"/>
</dbReference>
<evidence type="ECO:0000256" key="5">
    <source>
        <dbReference type="SAM" id="MobiDB-lite"/>
    </source>
</evidence>
<evidence type="ECO:0000259" key="6">
    <source>
        <dbReference type="Pfam" id="PF04828"/>
    </source>
</evidence>
<feature type="compositionally biased region" description="Polar residues" evidence="5">
    <location>
        <begin position="62"/>
        <end position="77"/>
    </location>
</feature>
<proteinExistence type="inferred from homology"/>
<feature type="region of interest" description="Disordered" evidence="5">
    <location>
        <begin position="47"/>
        <end position="79"/>
    </location>
</feature>
<dbReference type="InterPro" id="IPR006913">
    <property type="entry name" value="CENP-V/GFA"/>
</dbReference>
<dbReference type="GO" id="GO:0016846">
    <property type="term" value="F:carbon-sulfur lyase activity"/>
    <property type="evidence" value="ECO:0007669"/>
    <property type="project" value="InterPro"/>
</dbReference>
<dbReference type="AlphaFoldDB" id="A0AA39CHX2"/>
<dbReference type="Pfam" id="PF04828">
    <property type="entry name" value="GFA"/>
    <property type="match status" value="1"/>
</dbReference>
<dbReference type="InterPro" id="IPR011057">
    <property type="entry name" value="Mss4-like_sf"/>
</dbReference>
<evidence type="ECO:0000256" key="1">
    <source>
        <dbReference type="ARBA" id="ARBA00005495"/>
    </source>
</evidence>
<dbReference type="Proteomes" id="UP001172673">
    <property type="component" value="Unassembled WGS sequence"/>
</dbReference>
<keyword evidence="3" id="KW-0862">Zinc</keyword>
<dbReference type="PANTHER" id="PTHR33337">
    <property type="entry name" value="GFA DOMAIN-CONTAINING PROTEIN"/>
    <property type="match status" value="1"/>
</dbReference>
<gene>
    <name evidence="7" type="ORF">H2200_006422</name>
</gene>
<name>A0AA39CHX2_9EURO</name>
<keyword evidence="8" id="KW-1185">Reference proteome</keyword>
<evidence type="ECO:0000256" key="4">
    <source>
        <dbReference type="ARBA" id="ARBA00023239"/>
    </source>
</evidence>
<feature type="domain" description="CENP-V/GFA" evidence="6">
    <location>
        <begin position="2"/>
        <end position="48"/>
    </location>
</feature>
<comment type="similarity">
    <text evidence="1">Belongs to the Gfa family.</text>
</comment>
<keyword evidence="4" id="KW-0456">Lyase</keyword>
<protein>
    <recommendedName>
        <fullName evidence="6">CENP-V/GFA domain-containing protein</fullName>
    </recommendedName>
</protein>
<sequence>MPRGSCICGDVSYRFSDEPYSKVVCHCLLCRKLTGSAFLTGYTLNDPEQASPGGSDNPAETKPSSTKGDFAWQSKSGSPLKVSTGLQETGLTMTFHGCGKCPSTLFKTCKEGFPGVLILLAGSVDEDDASLKYGTPEAELFVPHRMPWIREIEGAKQCNAFT</sequence>
<dbReference type="EMBL" id="JAPDRK010000009">
    <property type="protein sequence ID" value="KAJ9608651.1"/>
    <property type="molecule type" value="Genomic_DNA"/>
</dbReference>